<gene>
    <name evidence="2" type="ORF">C667_10600</name>
</gene>
<name>N6ZY92_9RHOO</name>
<accession>N6ZY92</accession>
<feature type="chain" id="PRO_5004128937" description="C-type lysozyme inhibitor domain-containing protein" evidence="1">
    <location>
        <begin position="26"/>
        <end position="135"/>
    </location>
</feature>
<reference evidence="2 3" key="1">
    <citation type="submission" date="2012-09" db="EMBL/GenBank/DDBJ databases">
        <title>Draft Genome Sequences of 6 Strains from Genus Thauera.</title>
        <authorList>
            <person name="Liu B."/>
            <person name="Shapleigh J.P."/>
            <person name="Frostegard A.H."/>
        </authorList>
    </citation>
    <scope>NUCLEOTIDE SEQUENCE [LARGE SCALE GENOMIC DNA]</scope>
    <source>
        <strain evidence="2 3">B4P</strain>
    </source>
</reference>
<dbReference type="AlphaFoldDB" id="N6ZY92"/>
<protein>
    <recommendedName>
        <fullName evidence="4">C-type lysozyme inhibitor domain-containing protein</fullName>
    </recommendedName>
</protein>
<evidence type="ECO:0000256" key="1">
    <source>
        <dbReference type="SAM" id="SignalP"/>
    </source>
</evidence>
<dbReference type="OrthoDB" id="5297272at2"/>
<keyword evidence="1" id="KW-0732">Signal</keyword>
<evidence type="ECO:0008006" key="4">
    <source>
        <dbReference type="Google" id="ProtNLM"/>
    </source>
</evidence>
<dbReference type="PROSITE" id="PS51257">
    <property type="entry name" value="PROKAR_LIPOPROTEIN"/>
    <property type="match status" value="1"/>
</dbReference>
<proteinExistence type="predicted"/>
<dbReference type="Proteomes" id="UP000013047">
    <property type="component" value="Unassembled WGS sequence"/>
</dbReference>
<dbReference type="RefSeq" id="WP_004362393.1">
    <property type="nucleotide sequence ID" value="NZ_AMXF01000064.1"/>
</dbReference>
<evidence type="ECO:0000313" key="2">
    <source>
        <dbReference type="EMBL" id="ENO97114.1"/>
    </source>
</evidence>
<organism evidence="2 3">
    <name type="scientific">Thauera phenylacetica B4P</name>
    <dbReference type="NCBI Taxonomy" id="1234382"/>
    <lineage>
        <taxon>Bacteria</taxon>
        <taxon>Pseudomonadati</taxon>
        <taxon>Pseudomonadota</taxon>
        <taxon>Betaproteobacteria</taxon>
        <taxon>Rhodocyclales</taxon>
        <taxon>Zoogloeaceae</taxon>
        <taxon>Thauera</taxon>
    </lineage>
</organism>
<sequence length="135" mass="14783">MQSLMKKTSRAASGTLLLAATLATGACGLVPQKTEVAPGVTQQTGQFEFALPSGEYRCERGERLQIRRELANAVNNRIQLGWHGNQYLLVRDPSYSGLPRFEDAASGLVWIDLPWKGLLLDGRTQKPLANECRAA</sequence>
<feature type="signal peptide" evidence="1">
    <location>
        <begin position="1"/>
        <end position="25"/>
    </location>
</feature>
<keyword evidence="3" id="KW-1185">Reference proteome</keyword>
<dbReference type="EMBL" id="AMXF01000064">
    <property type="protein sequence ID" value="ENO97114.1"/>
    <property type="molecule type" value="Genomic_DNA"/>
</dbReference>
<evidence type="ECO:0000313" key="3">
    <source>
        <dbReference type="Proteomes" id="UP000013047"/>
    </source>
</evidence>
<comment type="caution">
    <text evidence="2">The sequence shown here is derived from an EMBL/GenBank/DDBJ whole genome shotgun (WGS) entry which is preliminary data.</text>
</comment>